<keyword evidence="3" id="KW-1185">Reference proteome</keyword>
<name>A0ABT9Y9W2_9FIRM</name>
<dbReference type="SUPFAM" id="SSF47781">
    <property type="entry name" value="RuvA domain 2-like"/>
    <property type="match status" value="1"/>
</dbReference>
<dbReference type="Pfam" id="PF10531">
    <property type="entry name" value="SLBB"/>
    <property type="match status" value="1"/>
</dbReference>
<feature type="domain" description="Helix-hairpin-helix DNA-binding motif class 1" evidence="1">
    <location>
        <begin position="143"/>
        <end position="162"/>
    </location>
</feature>
<dbReference type="EMBL" id="JAUSUE010000010">
    <property type="protein sequence ID" value="MDQ0203894.1"/>
    <property type="molecule type" value="Genomic_DNA"/>
</dbReference>
<organism evidence="2 3">
    <name type="scientific">Pectinatus haikarae</name>
    <dbReference type="NCBI Taxonomy" id="349096"/>
    <lineage>
        <taxon>Bacteria</taxon>
        <taxon>Bacillati</taxon>
        <taxon>Bacillota</taxon>
        <taxon>Negativicutes</taxon>
        <taxon>Selenomonadales</taxon>
        <taxon>Selenomonadaceae</taxon>
        <taxon>Pectinatus</taxon>
    </lineage>
</organism>
<protein>
    <submittedName>
        <fullName evidence="2">Competence protein ComEA</fullName>
    </submittedName>
</protein>
<dbReference type="InterPro" id="IPR051675">
    <property type="entry name" value="Endo/Exo/Phosphatase_dom_1"/>
</dbReference>
<sequence length="195" mass="20541">MPMFKKQFLVLLLIGAAAVSAVIYGSYFRQSIDLEAVQPAEPAAGDKPAAAQQGKIVIYVTGAVNNPGVIELPDDARVIDAINKCGGMNEAADPENINLSMKIADGTQIKVPAKNSSVLAPAPAPAGSDSQSGKININYADESTLDKLPGVGPSMAKRIAEYRQSEGLFQSLDDLKKVRGIGEAKFNALKDKITL</sequence>
<evidence type="ECO:0000313" key="3">
    <source>
        <dbReference type="Proteomes" id="UP001239167"/>
    </source>
</evidence>
<dbReference type="InterPro" id="IPR003583">
    <property type="entry name" value="Hlx-hairpin-Hlx_DNA-bd_motif"/>
</dbReference>
<dbReference type="InterPro" id="IPR019554">
    <property type="entry name" value="Soluble_ligand-bd"/>
</dbReference>
<evidence type="ECO:0000313" key="2">
    <source>
        <dbReference type="EMBL" id="MDQ0203894.1"/>
    </source>
</evidence>
<dbReference type="Proteomes" id="UP001239167">
    <property type="component" value="Unassembled WGS sequence"/>
</dbReference>
<dbReference type="SMART" id="SM00278">
    <property type="entry name" value="HhH1"/>
    <property type="match status" value="2"/>
</dbReference>
<proteinExistence type="predicted"/>
<reference evidence="2 3" key="1">
    <citation type="submission" date="2023-07" db="EMBL/GenBank/DDBJ databases">
        <title>Genomic Encyclopedia of Type Strains, Phase IV (KMG-IV): sequencing the most valuable type-strain genomes for metagenomic binning, comparative biology and taxonomic classification.</title>
        <authorList>
            <person name="Goeker M."/>
        </authorList>
    </citation>
    <scope>NUCLEOTIDE SEQUENCE [LARGE SCALE GENOMIC DNA]</scope>
    <source>
        <strain evidence="2 3">DSM 16980</strain>
    </source>
</reference>
<dbReference type="Gene3D" id="1.10.150.320">
    <property type="entry name" value="Photosystem II 12 kDa extrinsic protein"/>
    <property type="match status" value="1"/>
</dbReference>
<feature type="domain" description="Helix-hairpin-helix DNA-binding motif class 1" evidence="1">
    <location>
        <begin position="173"/>
        <end position="192"/>
    </location>
</feature>
<dbReference type="RefSeq" id="WP_196604021.1">
    <property type="nucleotide sequence ID" value="NZ_CP116940.1"/>
</dbReference>
<accession>A0ABT9Y9W2</accession>
<dbReference type="PANTHER" id="PTHR21180">
    <property type="entry name" value="ENDONUCLEASE/EXONUCLEASE/PHOSPHATASE FAMILY DOMAIN-CONTAINING PROTEIN 1"/>
    <property type="match status" value="1"/>
</dbReference>
<gene>
    <name evidence="2" type="ORF">J2S01_001613</name>
</gene>
<dbReference type="InterPro" id="IPR004509">
    <property type="entry name" value="Competence_ComEA_HhH"/>
</dbReference>
<dbReference type="InterPro" id="IPR010994">
    <property type="entry name" value="RuvA_2-like"/>
</dbReference>
<dbReference type="Pfam" id="PF12836">
    <property type="entry name" value="HHH_3"/>
    <property type="match status" value="1"/>
</dbReference>
<comment type="caution">
    <text evidence="2">The sequence shown here is derived from an EMBL/GenBank/DDBJ whole genome shotgun (WGS) entry which is preliminary data.</text>
</comment>
<evidence type="ECO:0000259" key="1">
    <source>
        <dbReference type="SMART" id="SM00278"/>
    </source>
</evidence>
<dbReference type="Gene3D" id="3.10.560.10">
    <property type="entry name" value="Outer membrane lipoprotein wza domain like"/>
    <property type="match status" value="1"/>
</dbReference>
<dbReference type="PANTHER" id="PTHR21180:SF32">
    <property type="entry name" value="ENDONUCLEASE_EXONUCLEASE_PHOSPHATASE FAMILY DOMAIN-CONTAINING PROTEIN 1"/>
    <property type="match status" value="1"/>
</dbReference>
<dbReference type="NCBIfam" id="TIGR00426">
    <property type="entry name" value="competence protein ComEA helix-hairpin-helix repeat region"/>
    <property type="match status" value="1"/>
</dbReference>